<dbReference type="GO" id="GO:0005634">
    <property type="term" value="C:nucleus"/>
    <property type="evidence" value="ECO:0000318"/>
    <property type="project" value="GO_Central"/>
</dbReference>
<dbReference type="SMART" id="SM00717">
    <property type="entry name" value="SANT"/>
    <property type="match status" value="2"/>
</dbReference>
<gene>
    <name evidence="7" type="ORF">TVAG_586060</name>
</gene>
<dbReference type="InterPro" id="IPR001005">
    <property type="entry name" value="SANT/Myb"/>
</dbReference>
<dbReference type="InParanoid" id="A2GCU1"/>
<dbReference type="RefSeq" id="XP_001297955.1">
    <property type="nucleotide sequence ID" value="XM_001297954.1"/>
</dbReference>
<feature type="domain" description="HTH myb-type" evidence="6">
    <location>
        <begin position="52"/>
        <end position="109"/>
    </location>
</feature>
<dbReference type="InterPro" id="IPR009057">
    <property type="entry name" value="Homeodomain-like_sf"/>
</dbReference>
<dbReference type="GO" id="GO:0000981">
    <property type="term" value="F:DNA-binding transcription factor activity, RNA polymerase II-specific"/>
    <property type="evidence" value="ECO:0000318"/>
    <property type="project" value="GO_Central"/>
</dbReference>
<feature type="domain" description="Myb-like" evidence="5">
    <location>
        <begin position="52"/>
        <end position="102"/>
    </location>
</feature>
<dbReference type="Proteomes" id="UP000001542">
    <property type="component" value="Unassembled WGS sequence"/>
</dbReference>
<evidence type="ECO:0000256" key="4">
    <source>
        <dbReference type="ARBA" id="ARBA00023242"/>
    </source>
</evidence>
<dbReference type="eggNOG" id="KOG0048">
    <property type="taxonomic scope" value="Eukaryota"/>
</dbReference>
<dbReference type="STRING" id="5722.A2GCU1"/>
<dbReference type="InterPro" id="IPR051575">
    <property type="entry name" value="Myb-like_DNA-bd"/>
</dbReference>
<dbReference type="PANTHER" id="PTHR46621">
    <property type="entry name" value="SNRNA-ACTIVATING PROTEIN COMPLEX SUBUNIT 4"/>
    <property type="match status" value="1"/>
</dbReference>
<dbReference type="GO" id="GO:0006355">
    <property type="term" value="P:regulation of DNA-templated transcription"/>
    <property type="evidence" value="ECO:0000318"/>
    <property type="project" value="GO_Central"/>
</dbReference>
<dbReference type="Gene3D" id="1.10.10.60">
    <property type="entry name" value="Homeodomain-like"/>
    <property type="match status" value="2"/>
</dbReference>
<dbReference type="CDD" id="cd00167">
    <property type="entry name" value="SANT"/>
    <property type="match status" value="1"/>
</dbReference>
<accession>A2GCU1</accession>
<evidence type="ECO:0000259" key="5">
    <source>
        <dbReference type="PROSITE" id="PS50090"/>
    </source>
</evidence>
<keyword evidence="1" id="KW-0805">Transcription regulation</keyword>
<dbReference type="PROSITE" id="PS51294">
    <property type="entry name" value="HTH_MYB"/>
    <property type="match status" value="2"/>
</dbReference>
<feature type="domain" description="HTH myb-type" evidence="6">
    <location>
        <begin position="1"/>
        <end position="51"/>
    </location>
</feature>
<dbReference type="SUPFAM" id="SSF46689">
    <property type="entry name" value="Homeodomain-like"/>
    <property type="match status" value="1"/>
</dbReference>
<evidence type="ECO:0000256" key="2">
    <source>
        <dbReference type="ARBA" id="ARBA00023125"/>
    </source>
</evidence>
<name>A2GCU1_TRIV3</name>
<keyword evidence="3" id="KW-0804">Transcription</keyword>
<protein>
    <submittedName>
        <fullName evidence="7">Myb-like DNA-binding domain containing protein</fullName>
    </submittedName>
</protein>
<evidence type="ECO:0000259" key="6">
    <source>
        <dbReference type="PROSITE" id="PS51294"/>
    </source>
</evidence>
<reference evidence="7" key="1">
    <citation type="submission" date="2006-10" db="EMBL/GenBank/DDBJ databases">
        <authorList>
            <person name="Amadeo P."/>
            <person name="Zhao Q."/>
            <person name="Wortman J."/>
            <person name="Fraser-Liggett C."/>
            <person name="Carlton J."/>
        </authorList>
    </citation>
    <scope>NUCLEOTIDE SEQUENCE</scope>
    <source>
        <strain evidence="7">G3</strain>
    </source>
</reference>
<dbReference type="AlphaFoldDB" id="A2GCU1"/>
<dbReference type="VEuPathDB" id="TrichDB:TVAGG3_0793320"/>
<dbReference type="PROSITE" id="PS50090">
    <property type="entry name" value="MYB_LIKE"/>
    <property type="match status" value="2"/>
</dbReference>
<keyword evidence="8" id="KW-1185">Reference proteome</keyword>
<dbReference type="InterPro" id="IPR017930">
    <property type="entry name" value="Myb_dom"/>
</dbReference>
<dbReference type="VEuPathDB" id="TrichDB:TVAG_586060"/>
<proteinExistence type="predicted"/>
<evidence type="ECO:0000256" key="3">
    <source>
        <dbReference type="ARBA" id="ARBA00023163"/>
    </source>
</evidence>
<evidence type="ECO:0000256" key="1">
    <source>
        <dbReference type="ARBA" id="ARBA00023015"/>
    </source>
</evidence>
<dbReference type="PANTHER" id="PTHR46621:SF1">
    <property type="entry name" value="SNRNA-ACTIVATING PROTEIN COMPLEX SUBUNIT 4"/>
    <property type="match status" value="1"/>
</dbReference>
<dbReference type="SMR" id="A2GCU1"/>
<feature type="domain" description="Myb-like" evidence="5">
    <location>
        <begin position="5"/>
        <end position="51"/>
    </location>
</feature>
<sequence>MPVYNRFTQQEDDKLVRLVEEYGTKGNWKMISKKMHGRSPRQCMDRYVRFLDPSVNKDPWTPEEDKLLLELVPKLSPKWRQISLFFRRRNDIQCRNRYRKLCYELSKEKPKLEEENSNNNQQPSKPEVYQAFADLDFSTDLFSFGDESNNFGIFGDLF</sequence>
<evidence type="ECO:0000313" key="8">
    <source>
        <dbReference type="Proteomes" id="UP000001542"/>
    </source>
</evidence>
<organism evidence="7 8">
    <name type="scientific">Trichomonas vaginalis (strain ATCC PRA-98 / G3)</name>
    <dbReference type="NCBI Taxonomy" id="412133"/>
    <lineage>
        <taxon>Eukaryota</taxon>
        <taxon>Metamonada</taxon>
        <taxon>Parabasalia</taxon>
        <taxon>Trichomonadida</taxon>
        <taxon>Trichomonadidae</taxon>
        <taxon>Trichomonas</taxon>
    </lineage>
</organism>
<dbReference type="KEGG" id="tva:4742663"/>
<dbReference type="Pfam" id="PF13921">
    <property type="entry name" value="Myb_DNA-bind_6"/>
    <property type="match status" value="1"/>
</dbReference>
<dbReference type="GO" id="GO:0000978">
    <property type="term" value="F:RNA polymerase II cis-regulatory region sequence-specific DNA binding"/>
    <property type="evidence" value="ECO:0000318"/>
    <property type="project" value="GO_Central"/>
</dbReference>
<evidence type="ECO:0000313" key="7">
    <source>
        <dbReference type="EMBL" id="EAX85025.1"/>
    </source>
</evidence>
<keyword evidence="4" id="KW-0539">Nucleus</keyword>
<dbReference type="EMBL" id="DS115098">
    <property type="protein sequence ID" value="EAX85025.1"/>
    <property type="molecule type" value="Genomic_DNA"/>
</dbReference>
<reference evidence="7" key="2">
    <citation type="journal article" date="2007" name="Science">
        <title>Draft genome sequence of the sexually transmitted pathogen Trichomonas vaginalis.</title>
        <authorList>
            <person name="Carlton J.M."/>
            <person name="Hirt R.P."/>
            <person name="Silva J.C."/>
            <person name="Delcher A.L."/>
            <person name="Schatz M."/>
            <person name="Zhao Q."/>
            <person name="Wortman J.R."/>
            <person name="Bidwell S.L."/>
            <person name="Alsmark U.C.M."/>
            <person name="Besteiro S."/>
            <person name="Sicheritz-Ponten T."/>
            <person name="Noel C.J."/>
            <person name="Dacks J.B."/>
            <person name="Foster P.G."/>
            <person name="Simillion C."/>
            <person name="Van de Peer Y."/>
            <person name="Miranda-Saavedra D."/>
            <person name="Barton G.J."/>
            <person name="Westrop G.D."/>
            <person name="Mueller S."/>
            <person name="Dessi D."/>
            <person name="Fiori P.L."/>
            <person name="Ren Q."/>
            <person name="Paulsen I."/>
            <person name="Zhang H."/>
            <person name="Bastida-Corcuera F.D."/>
            <person name="Simoes-Barbosa A."/>
            <person name="Brown M.T."/>
            <person name="Hayes R.D."/>
            <person name="Mukherjee M."/>
            <person name="Okumura C.Y."/>
            <person name="Schneider R."/>
            <person name="Smith A.J."/>
            <person name="Vanacova S."/>
            <person name="Villalvazo M."/>
            <person name="Haas B.J."/>
            <person name="Pertea M."/>
            <person name="Feldblyum T.V."/>
            <person name="Utterback T.R."/>
            <person name="Shu C.L."/>
            <person name="Osoegawa K."/>
            <person name="de Jong P.J."/>
            <person name="Hrdy I."/>
            <person name="Horvathova L."/>
            <person name="Zubacova Z."/>
            <person name="Dolezal P."/>
            <person name="Malik S.B."/>
            <person name="Logsdon J.M. Jr."/>
            <person name="Henze K."/>
            <person name="Gupta A."/>
            <person name="Wang C.C."/>
            <person name="Dunne R.L."/>
            <person name="Upcroft J.A."/>
            <person name="Upcroft P."/>
            <person name="White O."/>
            <person name="Salzberg S.L."/>
            <person name="Tang P."/>
            <person name="Chiu C.-H."/>
            <person name="Lee Y.-S."/>
            <person name="Embley T.M."/>
            <person name="Coombs G.H."/>
            <person name="Mottram J.C."/>
            <person name="Tachezy J."/>
            <person name="Fraser-Liggett C.M."/>
            <person name="Johnson P.J."/>
        </authorList>
    </citation>
    <scope>NUCLEOTIDE SEQUENCE [LARGE SCALE GENOMIC DNA]</scope>
    <source>
        <strain evidence="7">G3</strain>
    </source>
</reference>
<dbReference type="OrthoDB" id="2143914at2759"/>
<keyword evidence="2 7" id="KW-0238">DNA-binding</keyword>